<dbReference type="Pfam" id="PF00096">
    <property type="entry name" value="zf-C2H2"/>
    <property type="match status" value="3"/>
</dbReference>
<feature type="domain" description="C2H2-type" evidence="12">
    <location>
        <begin position="610"/>
        <end position="632"/>
    </location>
</feature>
<feature type="compositionally biased region" description="Polar residues" evidence="11">
    <location>
        <begin position="647"/>
        <end position="659"/>
    </location>
</feature>
<dbReference type="GO" id="GO:0003677">
    <property type="term" value="F:DNA binding"/>
    <property type="evidence" value="ECO:0007669"/>
    <property type="project" value="UniProtKB-KW"/>
</dbReference>
<evidence type="ECO:0000256" key="6">
    <source>
        <dbReference type="ARBA" id="ARBA00023015"/>
    </source>
</evidence>
<feature type="region of interest" description="Disordered" evidence="11">
    <location>
        <begin position="647"/>
        <end position="686"/>
    </location>
</feature>
<evidence type="ECO:0000256" key="4">
    <source>
        <dbReference type="ARBA" id="ARBA00022771"/>
    </source>
</evidence>
<evidence type="ECO:0000256" key="9">
    <source>
        <dbReference type="ARBA" id="ARBA00023242"/>
    </source>
</evidence>
<feature type="compositionally biased region" description="Polar residues" evidence="11">
    <location>
        <begin position="1"/>
        <end position="10"/>
    </location>
</feature>
<keyword evidence="9" id="KW-0539">Nucleus</keyword>
<evidence type="ECO:0000256" key="8">
    <source>
        <dbReference type="ARBA" id="ARBA00023163"/>
    </source>
</evidence>
<evidence type="ECO:0000256" key="7">
    <source>
        <dbReference type="ARBA" id="ARBA00023125"/>
    </source>
</evidence>
<organism evidence="13 14">
    <name type="scientific">Patella caerulea</name>
    <name type="common">Rayed Mediterranean limpet</name>
    <dbReference type="NCBI Taxonomy" id="87958"/>
    <lineage>
        <taxon>Eukaryota</taxon>
        <taxon>Metazoa</taxon>
        <taxon>Spiralia</taxon>
        <taxon>Lophotrochozoa</taxon>
        <taxon>Mollusca</taxon>
        <taxon>Gastropoda</taxon>
        <taxon>Patellogastropoda</taxon>
        <taxon>Patelloidea</taxon>
        <taxon>Patellidae</taxon>
        <taxon>Patella</taxon>
    </lineage>
</organism>
<dbReference type="GO" id="GO:0005634">
    <property type="term" value="C:nucleus"/>
    <property type="evidence" value="ECO:0007669"/>
    <property type="project" value="UniProtKB-SubCell"/>
</dbReference>
<keyword evidence="2" id="KW-0479">Metal-binding</keyword>
<feature type="compositionally biased region" description="Polar residues" evidence="11">
    <location>
        <begin position="671"/>
        <end position="683"/>
    </location>
</feature>
<dbReference type="PANTHER" id="PTHR16515:SF66">
    <property type="entry name" value="C2H2-TYPE DOMAIN-CONTAINING PROTEIN"/>
    <property type="match status" value="1"/>
</dbReference>
<keyword evidence="14" id="KW-1185">Reference proteome</keyword>
<protein>
    <recommendedName>
        <fullName evidence="12">C2H2-type domain-containing protein</fullName>
    </recommendedName>
</protein>
<feature type="compositionally biased region" description="Basic and acidic residues" evidence="11">
    <location>
        <begin position="199"/>
        <end position="221"/>
    </location>
</feature>
<dbReference type="AlphaFoldDB" id="A0AAN8G559"/>
<comment type="caution">
    <text evidence="13">The sequence shown here is derived from an EMBL/GenBank/DDBJ whole genome shotgun (WGS) entry which is preliminary data.</text>
</comment>
<dbReference type="Gene3D" id="3.30.160.60">
    <property type="entry name" value="Classic Zinc Finger"/>
    <property type="match status" value="4"/>
</dbReference>
<dbReference type="FunFam" id="3.30.160.60:FF:000325">
    <property type="entry name" value="ZFP90 zinc finger protein"/>
    <property type="match status" value="1"/>
</dbReference>
<feature type="domain" description="C2H2-type" evidence="12">
    <location>
        <begin position="415"/>
        <end position="442"/>
    </location>
</feature>
<dbReference type="SUPFAM" id="SSF57667">
    <property type="entry name" value="beta-beta-alpha zinc fingers"/>
    <property type="match status" value="3"/>
</dbReference>
<gene>
    <name evidence="13" type="ORF">SNE40_021944</name>
</gene>
<dbReference type="InterPro" id="IPR050331">
    <property type="entry name" value="Zinc_finger"/>
</dbReference>
<keyword evidence="8" id="KW-0804">Transcription</keyword>
<dbReference type="GO" id="GO:0010468">
    <property type="term" value="P:regulation of gene expression"/>
    <property type="evidence" value="ECO:0007669"/>
    <property type="project" value="TreeGrafter"/>
</dbReference>
<evidence type="ECO:0000313" key="14">
    <source>
        <dbReference type="Proteomes" id="UP001347796"/>
    </source>
</evidence>
<feature type="domain" description="C2H2-type" evidence="12">
    <location>
        <begin position="582"/>
        <end position="609"/>
    </location>
</feature>
<evidence type="ECO:0000256" key="10">
    <source>
        <dbReference type="PROSITE-ProRule" id="PRU00042"/>
    </source>
</evidence>
<evidence type="ECO:0000313" key="13">
    <source>
        <dbReference type="EMBL" id="KAK6168038.1"/>
    </source>
</evidence>
<feature type="domain" description="C2H2-type" evidence="12">
    <location>
        <begin position="862"/>
        <end position="889"/>
    </location>
</feature>
<dbReference type="InterPro" id="IPR013087">
    <property type="entry name" value="Znf_C2H2_type"/>
</dbReference>
<evidence type="ECO:0000256" key="1">
    <source>
        <dbReference type="ARBA" id="ARBA00004123"/>
    </source>
</evidence>
<evidence type="ECO:0000256" key="3">
    <source>
        <dbReference type="ARBA" id="ARBA00022737"/>
    </source>
</evidence>
<dbReference type="SMART" id="SM00355">
    <property type="entry name" value="ZnF_C2H2"/>
    <property type="match status" value="9"/>
</dbReference>
<dbReference type="GO" id="GO:0008270">
    <property type="term" value="F:zinc ion binding"/>
    <property type="evidence" value="ECO:0007669"/>
    <property type="project" value="UniProtKB-KW"/>
</dbReference>
<dbReference type="FunFam" id="3.30.160.60:FF:000065">
    <property type="entry name" value="B-cell CLL/lymphoma 6, member B"/>
    <property type="match status" value="1"/>
</dbReference>
<feature type="region of interest" description="Disordered" evidence="11">
    <location>
        <begin position="193"/>
        <end position="268"/>
    </location>
</feature>
<keyword evidence="5" id="KW-0862">Zinc</keyword>
<comment type="subcellular location">
    <subcellularLocation>
        <location evidence="1">Nucleus</location>
    </subcellularLocation>
</comment>
<dbReference type="EMBL" id="JAZGQO010000018">
    <property type="protein sequence ID" value="KAK6168038.1"/>
    <property type="molecule type" value="Genomic_DNA"/>
</dbReference>
<evidence type="ECO:0000259" key="12">
    <source>
        <dbReference type="PROSITE" id="PS50157"/>
    </source>
</evidence>
<sequence length="916" mass="101708">MSGPNKSYLPSQRMMPSFTTVSPKSDDGKTSEYNYDLAESSKATSPALSSPYSRIQESPKTVAELAYSRMQEFPYGISGVPMPSYNYNSELYNYVSNGFPRKSRMCSYCGKVFTRSTTRRYHEKRCPLLRAAGSLLNNSATTEDQRKNEAKTFSSNTSFPVVSVGPQTSYYGAFPSSLYSTSAGLDQNRNHALTGIKIEPQERKDRTDGRDIRDHNLDRPPNRLMSDMENVARPMFSPANIHSPESLASRGRSSPSPVGDEGDSQVDGETLKTSADHIINTSKDVFHAKYEQMSGLQSVRSASYSHSGTIYAAGTEKDGSPRDGILTDTGQDQFPTNRELGERERKMEMRESVVGNGDDDEFSGITQGYKEDNELGEITPKKNISDKQCGLCGQLFDNIEELEAHEQLHTNYKPYACRFCGERFAKVSMRITHERVHIGEKPYVCAICGLTFTRKYSVRIHMRRKHVDGACLCRYCGKTLFDLQSLKDHLLSHDLPKAEKDSLNYLNTNPGEKNDDDLDSNEGSMSSENNDEETNGVTDAPILEAEATSKSKDKEWCRLCEKDIPKSFLRYHERMHADQKPFECPLCKKRFGYKNNMKSHMKLHAGIKPYQCHICGAKFTRGSTLRRHARRHGIVTDSVWDFFTQKQGKSSGSLDQSPTAGRPKVGGASPDVSSTRPGGSESSIMLPDSSHNYDLASMAAASNAANALYASYGSLPHGLYPPYSTTSLLQYAGYNTTTPLVQSDALNLTVHSPHLTSKIKLLANQMEDNNIQKADAESDEVSRKSDSPTDVKPGCRNMGVQVKSCCQADAKGLLDASYDLRMLSPSSFESSGSVATSPSLSSGTETLMNETLSSLLSSGKMFRCSHCCSFFAEYAMYRIHQKLHAKDAAHPFMCPQCGEDCQDRMYFSLHLAEHLK</sequence>
<dbReference type="PROSITE" id="PS50157">
    <property type="entry name" value="ZINC_FINGER_C2H2_2"/>
    <property type="match status" value="6"/>
</dbReference>
<feature type="compositionally biased region" description="Basic and acidic residues" evidence="11">
    <location>
        <begin position="339"/>
        <end position="351"/>
    </location>
</feature>
<dbReference type="PROSITE" id="PS00028">
    <property type="entry name" value="ZINC_FINGER_C2H2_1"/>
    <property type="match status" value="8"/>
</dbReference>
<feature type="region of interest" description="Disordered" evidence="11">
    <location>
        <begin position="312"/>
        <end position="365"/>
    </location>
</feature>
<accession>A0AAN8G559</accession>
<name>A0AAN8G559_PATCE</name>
<dbReference type="PANTHER" id="PTHR16515">
    <property type="entry name" value="PR DOMAIN ZINC FINGER PROTEIN"/>
    <property type="match status" value="1"/>
</dbReference>
<dbReference type="Proteomes" id="UP001347796">
    <property type="component" value="Unassembled WGS sequence"/>
</dbReference>
<feature type="domain" description="C2H2-type" evidence="12">
    <location>
        <begin position="387"/>
        <end position="414"/>
    </location>
</feature>
<evidence type="ECO:0000256" key="11">
    <source>
        <dbReference type="SAM" id="MobiDB-lite"/>
    </source>
</evidence>
<feature type="region of interest" description="Disordered" evidence="11">
    <location>
        <begin position="1"/>
        <end position="55"/>
    </location>
</feature>
<dbReference type="FunFam" id="3.30.160.60:FF:000100">
    <property type="entry name" value="Zinc finger 45-like"/>
    <property type="match status" value="1"/>
</dbReference>
<keyword evidence="6" id="KW-0805">Transcription regulation</keyword>
<feature type="compositionally biased region" description="Basic and acidic residues" evidence="11">
    <location>
        <begin position="774"/>
        <end position="789"/>
    </location>
</feature>
<proteinExistence type="predicted"/>
<feature type="domain" description="C2H2-type" evidence="12">
    <location>
        <begin position="443"/>
        <end position="466"/>
    </location>
</feature>
<keyword evidence="4 10" id="KW-0863">Zinc-finger</keyword>
<feature type="compositionally biased region" description="Polar residues" evidence="11">
    <location>
        <begin position="41"/>
        <end position="55"/>
    </location>
</feature>
<feature type="region of interest" description="Disordered" evidence="11">
    <location>
        <begin position="773"/>
        <end position="793"/>
    </location>
</feature>
<keyword evidence="3" id="KW-0677">Repeat</keyword>
<reference evidence="13 14" key="1">
    <citation type="submission" date="2024-01" db="EMBL/GenBank/DDBJ databases">
        <title>The genome of the rayed Mediterranean limpet Patella caerulea (Linnaeus, 1758).</title>
        <authorList>
            <person name="Anh-Thu Weber A."/>
            <person name="Halstead-Nussloch G."/>
        </authorList>
    </citation>
    <scope>NUCLEOTIDE SEQUENCE [LARGE SCALE GENOMIC DNA]</scope>
    <source>
        <strain evidence="13">AATW-2023a</strain>
        <tissue evidence="13">Whole specimen</tissue>
    </source>
</reference>
<dbReference type="InterPro" id="IPR036236">
    <property type="entry name" value="Znf_C2H2_sf"/>
</dbReference>
<evidence type="ECO:0000256" key="5">
    <source>
        <dbReference type="ARBA" id="ARBA00022833"/>
    </source>
</evidence>
<feature type="region of interest" description="Disordered" evidence="11">
    <location>
        <begin position="502"/>
        <end position="544"/>
    </location>
</feature>
<evidence type="ECO:0000256" key="2">
    <source>
        <dbReference type="ARBA" id="ARBA00022723"/>
    </source>
</evidence>
<keyword evidence="7" id="KW-0238">DNA-binding</keyword>